<dbReference type="FunFam" id="3.40.50.1380:FF:000015">
    <property type="entry name" value="Carbamoyl-phosphate synthase arginine-specific large chain"/>
    <property type="match status" value="1"/>
</dbReference>
<evidence type="ECO:0000256" key="11">
    <source>
        <dbReference type="ARBA" id="ARBA00023128"/>
    </source>
</evidence>
<evidence type="ECO:0000256" key="12">
    <source>
        <dbReference type="ARBA" id="ARBA00023211"/>
    </source>
</evidence>
<dbReference type="InterPro" id="IPR058047">
    <property type="entry name" value="CPSase_preATP-grasp"/>
</dbReference>
<dbReference type="InterPro" id="IPR005483">
    <property type="entry name" value="CPSase_dom"/>
</dbReference>
<feature type="domain" description="MGS-like" evidence="22">
    <location>
        <begin position="999"/>
        <end position="1153"/>
    </location>
</feature>
<dbReference type="FunFam" id="3.40.50.20:FF:000001">
    <property type="entry name" value="Carbamoyl-phosphate synthase large chain"/>
    <property type="match status" value="1"/>
</dbReference>
<keyword evidence="9 20" id="KW-0547">Nucleotide-binding</keyword>
<dbReference type="NCBIfam" id="NF003671">
    <property type="entry name" value="PRK05294.1"/>
    <property type="match status" value="1"/>
</dbReference>
<evidence type="ECO:0000256" key="6">
    <source>
        <dbReference type="ARBA" id="ARBA00022598"/>
    </source>
</evidence>
<evidence type="ECO:0000256" key="1">
    <source>
        <dbReference type="ARBA" id="ARBA00001947"/>
    </source>
</evidence>
<evidence type="ECO:0000256" key="16">
    <source>
        <dbReference type="ARBA" id="ARBA00044318"/>
    </source>
</evidence>
<dbReference type="Pfam" id="PF25596">
    <property type="entry name" value="CPSase_L_D1"/>
    <property type="match status" value="2"/>
</dbReference>
<evidence type="ECO:0000256" key="2">
    <source>
        <dbReference type="ARBA" id="ARBA00004173"/>
    </source>
</evidence>
<dbReference type="FunFam" id="3.40.50.20:FF:000002">
    <property type="entry name" value="Carbamoyl-phosphate synthase large chain"/>
    <property type="match status" value="1"/>
</dbReference>
<dbReference type="InterPro" id="IPR005479">
    <property type="entry name" value="CPAse_ATP-bd"/>
</dbReference>
<dbReference type="EC" id="6.3.5.5" evidence="5"/>
<dbReference type="InterPro" id="IPR006275">
    <property type="entry name" value="CPSase_lsu"/>
</dbReference>
<accession>A0A427YPK0</accession>
<dbReference type="SUPFAM" id="SSF48108">
    <property type="entry name" value="Carbamoyl phosphate synthetase, large subunit connection domain"/>
    <property type="match status" value="1"/>
</dbReference>
<comment type="catalytic activity">
    <reaction evidence="19">
        <text>hydrogencarbonate + L-glutamine + 2 ATP + H2O = carbamoyl phosphate + L-glutamate + 2 ADP + phosphate + 2 H(+)</text>
        <dbReference type="Rhea" id="RHEA:18633"/>
        <dbReference type="ChEBI" id="CHEBI:15377"/>
        <dbReference type="ChEBI" id="CHEBI:15378"/>
        <dbReference type="ChEBI" id="CHEBI:17544"/>
        <dbReference type="ChEBI" id="CHEBI:29985"/>
        <dbReference type="ChEBI" id="CHEBI:30616"/>
        <dbReference type="ChEBI" id="CHEBI:43474"/>
        <dbReference type="ChEBI" id="CHEBI:58228"/>
        <dbReference type="ChEBI" id="CHEBI:58359"/>
        <dbReference type="ChEBI" id="CHEBI:456216"/>
        <dbReference type="EC" id="6.3.5.5"/>
    </reaction>
</comment>
<dbReference type="InterPro" id="IPR036914">
    <property type="entry name" value="MGS-like_dom_sf"/>
</dbReference>
<dbReference type="Gene3D" id="3.40.50.1380">
    <property type="entry name" value="Methylglyoxal synthase-like domain"/>
    <property type="match status" value="1"/>
</dbReference>
<dbReference type="FunFam" id="3.30.470.20:FF:000004">
    <property type="entry name" value="Carbamoyl-phosphate synthase (glutamine-hydrolyzing)"/>
    <property type="match status" value="1"/>
</dbReference>
<reference evidence="23 24" key="1">
    <citation type="submission" date="2018-11" db="EMBL/GenBank/DDBJ databases">
        <title>Genome sequence of Saitozyma podzolica DSM 27192.</title>
        <authorList>
            <person name="Aliyu H."/>
            <person name="Gorte O."/>
            <person name="Ochsenreither K."/>
        </authorList>
    </citation>
    <scope>NUCLEOTIDE SEQUENCE [LARGE SCALE GENOMIC DNA]</scope>
    <source>
        <strain evidence="23 24">DSM 27192</strain>
    </source>
</reference>
<comment type="cofactor">
    <cofactor evidence="1">
        <name>Zn(2+)</name>
        <dbReference type="ChEBI" id="CHEBI:29105"/>
    </cofactor>
</comment>
<comment type="similarity">
    <text evidence="4">Belongs to the CarB family.</text>
</comment>
<evidence type="ECO:0000256" key="8">
    <source>
        <dbReference type="ARBA" id="ARBA00022737"/>
    </source>
</evidence>
<dbReference type="PANTHER" id="PTHR11405">
    <property type="entry name" value="CARBAMOYLTRANSFERASE FAMILY MEMBER"/>
    <property type="match status" value="1"/>
</dbReference>
<evidence type="ECO:0000256" key="13">
    <source>
        <dbReference type="ARBA" id="ARBA00044031"/>
    </source>
</evidence>
<evidence type="ECO:0000259" key="22">
    <source>
        <dbReference type="PROSITE" id="PS51855"/>
    </source>
</evidence>
<keyword evidence="10 20" id="KW-0067">ATP-binding</keyword>
<dbReference type="EC" id="6.3.4.16" evidence="14"/>
<evidence type="ECO:0000256" key="10">
    <source>
        <dbReference type="ARBA" id="ARBA00022840"/>
    </source>
</evidence>
<dbReference type="PROSITE" id="PS51855">
    <property type="entry name" value="MGS"/>
    <property type="match status" value="1"/>
</dbReference>
<dbReference type="FunFam" id="3.30.1490.20:FF:000001">
    <property type="entry name" value="Carbamoyl-phosphate synthase large chain"/>
    <property type="match status" value="1"/>
</dbReference>
<comment type="subunit">
    <text evidence="13">Heterodimer composed of 2 chains; the small (or glutamine) chain promotes the hydrolysis of glutamine to ammonia, which is used by the large (or ammonia) chain to synthesize carbamoyl phosphate.</text>
</comment>
<dbReference type="Gene3D" id="3.40.50.20">
    <property type="match status" value="2"/>
</dbReference>
<feature type="domain" description="ATP-grasp" evidence="21">
    <location>
        <begin position="198"/>
        <end position="390"/>
    </location>
</feature>
<dbReference type="AlphaFoldDB" id="A0A427YPK0"/>
<evidence type="ECO:0000256" key="3">
    <source>
        <dbReference type="ARBA" id="ARBA00005077"/>
    </source>
</evidence>
<dbReference type="FunFam" id="3.30.470.20:FF:000001">
    <property type="entry name" value="Carbamoyl-phosphate synthase large chain"/>
    <property type="match status" value="1"/>
</dbReference>
<evidence type="ECO:0000313" key="23">
    <source>
        <dbReference type="EMBL" id="RSH93011.1"/>
    </source>
</evidence>
<proteinExistence type="inferred from homology"/>
<evidence type="ECO:0000256" key="19">
    <source>
        <dbReference type="ARBA" id="ARBA00048816"/>
    </source>
</evidence>
<comment type="caution">
    <text evidence="23">The sequence shown here is derived from an EMBL/GenBank/DDBJ whole genome shotgun (WGS) entry which is preliminary data.</text>
</comment>
<evidence type="ECO:0000256" key="9">
    <source>
        <dbReference type="ARBA" id="ARBA00022741"/>
    </source>
</evidence>
<dbReference type="GO" id="GO:0004087">
    <property type="term" value="F:carbamoyl-phosphate synthase (ammonia) activity"/>
    <property type="evidence" value="ECO:0007669"/>
    <property type="project" value="UniProtKB-EC"/>
</dbReference>
<dbReference type="PROSITE" id="PS00867">
    <property type="entry name" value="CPSASE_2"/>
    <property type="match status" value="2"/>
</dbReference>
<dbReference type="PRINTS" id="PR00098">
    <property type="entry name" value="CPSASE"/>
</dbReference>
<evidence type="ECO:0000256" key="20">
    <source>
        <dbReference type="PROSITE-ProRule" id="PRU00409"/>
    </source>
</evidence>
<dbReference type="GO" id="GO:0005524">
    <property type="term" value="F:ATP binding"/>
    <property type="evidence" value="ECO:0007669"/>
    <property type="project" value="UniProtKB-UniRule"/>
</dbReference>
<comment type="pathway">
    <text evidence="3">Amino-acid biosynthesis; L-arginine biosynthesis; carbamoyl phosphate from bicarbonate: step 1/1.</text>
</comment>
<dbReference type="InterPro" id="IPR016185">
    <property type="entry name" value="PreATP-grasp_dom_sf"/>
</dbReference>
<dbReference type="Gene3D" id="1.10.1030.10">
    <property type="entry name" value="Carbamoyl-phosphate synthetase, large subunit oligomerisation domain"/>
    <property type="match status" value="1"/>
</dbReference>
<keyword evidence="8" id="KW-0677">Repeat</keyword>
<dbReference type="SUPFAM" id="SSF56059">
    <property type="entry name" value="Glutathione synthetase ATP-binding domain-like"/>
    <property type="match status" value="2"/>
</dbReference>
<keyword evidence="24" id="KW-1185">Reference proteome</keyword>
<evidence type="ECO:0000256" key="5">
    <source>
        <dbReference type="ARBA" id="ARBA00012738"/>
    </source>
</evidence>
<dbReference type="GO" id="GO:0006526">
    <property type="term" value="P:L-arginine biosynthetic process"/>
    <property type="evidence" value="ECO:0007669"/>
    <property type="project" value="UniProtKB-ARBA"/>
</dbReference>
<evidence type="ECO:0000256" key="15">
    <source>
        <dbReference type="ARBA" id="ARBA00044249"/>
    </source>
</evidence>
<gene>
    <name evidence="23" type="primary">CPA2</name>
    <name evidence="23" type="ORF">EHS25_008459</name>
</gene>
<dbReference type="InterPro" id="IPR036897">
    <property type="entry name" value="CarbamoylP_synth_lsu_oligo_sf"/>
</dbReference>
<feature type="domain" description="ATP-grasp" evidence="21">
    <location>
        <begin position="734"/>
        <end position="931"/>
    </location>
</feature>
<evidence type="ECO:0000256" key="14">
    <source>
        <dbReference type="ARBA" id="ARBA00044063"/>
    </source>
</evidence>
<evidence type="ECO:0000256" key="4">
    <source>
        <dbReference type="ARBA" id="ARBA00009799"/>
    </source>
</evidence>
<sequence length="1153" mass="126838">MIRTIACSRPASLRPVVRLTKRVLPAYRSYAVAAPAVGSYGQVDDSPTLNSPSELARRISAKVLPRLEKPDVKRVLVVGSGGLSIGQAGEFDYSGSQAIKALRESNIETILINPNIATIQTSHHLASEIYFLPVTADYVAYVLEKERPDGILLTFGGQSALNVGIQLDKMGVLERLGVKVLGTPIRTLEVSEDRDLFVQALNEIEIPAAQSTAVSTIQAALDAAKEIGYPIILRSAFSLGGLGSGFAHDEEELRNLAAKSLSLSPQVLIEKSLKGWKEVEYEVVRDAADNTIICCNMENFDPLGTHTGDSIVVAPSQTLSDDEYHMLRSAAIKIVRHVGVVGECNVQYALDPESRDYRVIEMNARLSRSSALASKATGYPLAYTAAKIALGHTLPELPNAVTKSTTACFEPSLDYIVTKIPKWDLAKFQHVERNVGSAMKSVGEVMAIGRTFEESLQKAIRQVDPNFTGFDAYWKPEDMTTALTENNDRRLFAIAHAMLNLGYTVDKLHNLTKIDKWFLYKLENIVEVYKQLQQTPFETIDKDLIMTAKKTGFSDQHIAQLVKKTEAEVRALRKSFGVTPFVKRIDTLAAEFPAYTNYLYTTYNATTHDIEFDEHGTMVLGSGVYRIGSSVEFDWCAVTCSRAIRALGKKTIMINYNPETVSTDFDEADRLYFEELGWERVMDIYELEAAEGVVVSVGGQLPQNIALRLKQTGVTVLGTDPDQIDNAEDRHKFSSILDSIGVDQPAWTEVTSLASAKEFADRVDYPVLIRPSYVLSGAAMNVVWDESGLEDKLTAAANVSPDHPVVITQFIDNAQEIDVDAVAHEGKLLVHAVSEHVENAGVHSGDATLVLPPFSLSEHDLDRLKEIASKVAKAFNISGPYNMQIIRKPPVENEDAELKVIECNLRASRSFPFVSKVLGTNFIDVASAAIMGIDVPEPVDLMKERRDYVAIKVPQFSWTRLPGADPFLGVEMASTGEVASFGKDIHEAYWAALLSVNGFKLPRPNSGFLLGGDVTRPEMAVVAANLINLGFKLYTHSSEVEAHINSQPYLSIKKILVPVKDKRKLREVLEENEITSVVNIARSRAADTFDADYASRRAAVDFGIPLINNAKLAVLFTETLQKKFAQSPLPYVEGTNPSEVKSWKEFVPSSATQ</sequence>
<dbReference type="InterPro" id="IPR013815">
    <property type="entry name" value="ATP_grasp_subdomain_1"/>
</dbReference>
<keyword evidence="6" id="KW-0436">Ligase</keyword>
<dbReference type="OrthoDB" id="1924069at2759"/>
<dbReference type="STRING" id="1890683.A0A427YPK0"/>
<dbReference type="NCBIfam" id="NF009455">
    <property type="entry name" value="PRK12815.1"/>
    <property type="match status" value="1"/>
</dbReference>
<dbReference type="SMART" id="SM01096">
    <property type="entry name" value="CPSase_L_D3"/>
    <property type="match status" value="1"/>
</dbReference>
<keyword evidence="11" id="KW-0496">Mitochondrion</keyword>
<evidence type="ECO:0000256" key="7">
    <source>
        <dbReference type="ARBA" id="ARBA00022723"/>
    </source>
</evidence>
<dbReference type="SUPFAM" id="SSF52335">
    <property type="entry name" value="Methylglyoxal synthase-like"/>
    <property type="match status" value="1"/>
</dbReference>
<comment type="catalytic activity">
    <reaction evidence="18">
        <text>hydrogencarbonate + NH4(+) + 2 ATP = carbamoyl phosphate + 2 ADP + phosphate + 2 H(+)</text>
        <dbReference type="Rhea" id="RHEA:18029"/>
        <dbReference type="ChEBI" id="CHEBI:15378"/>
        <dbReference type="ChEBI" id="CHEBI:17544"/>
        <dbReference type="ChEBI" id="CHEBI:28938"/>
        <dbReference type="ChEBI" id="CHEBI:30616"/>
        <dbReference type="ChEBI" id="CHEBI:43474"/>
        <dbReference type="ChEBI" id="CHEBI:58228"/>
        <dbReference type="ChEBI" id="CHEBI:456216"/>
        <dbReference type="EC" id="6.3.4.16"/>
    </reaction>
</comment>
<keyword evidence="12" id="KW-0464">Manganese</keyword>
<dbReference type="InterPro" id="IPR011607">
    <property type="entry name" value="MGS-like_dom"/>
</dbReference>
<dbReference type="SUPFAM" id="SSF52440">
    <property type="entry name" value="PreATP-grasp domain"/>
    <property type="match status" value="2"/>
</dbReference>
<keyword evidence="7" id="KW-0479">Metal-binding</keyword>
<dbReference type="InterPro" id="IPR011761">
    <property type="entry name" value="ATP-grasp"/>
</dbReference>
<organism evidence="23 24">
    <name type="scientific">Saitozyma podzolica</name>
    <dbReference type="NCBI Taxonomy" id="1890683"/>
    <lineage>
        <taxon>Eukaryota</taxon>
        <taxon>Fungi</taxon>
        <taxon>Dikarya</taxon>
        <taxon>Basidiomycota</taxon>
        <taxon>Agaricomycotina</taxon>
        <taxon>Tremellomycetes</taxon>
        <taxon>Tremellales</taxon>
        <taxon>Trimorphomycetaceae</taxon>
        <taxon>Saitozyma</taxon>
    </lineage>
</organism>
<dbReference type="PROSITE" id="PS50975">
    <property type="entry name" value="ATP_GRASP"/>
    <property type="match status" value="2"/>
</dbReference>
<evidence type="ECO:0000259" key="21">
    <source>
        <dbReference type="PROSITE" id="PS50975"/>
    </source>
</evidence>
<name>A0A427YPK0_9TREE</name>
<dbReference type="InterPro" id="IPR005480">
    <property type="entry name" value="CPSase_lsu_oligo"/>
</dbReference>
<dbReference type="Proteomes" id="UP000279259">
    <property type="component" value="Unassembled WGS sequence"/>
</dbReference>
<dbReference type="GO" id="GO:0046872">
    <property type="term" value="F:metal ion binding"/>
    <property type="evidence" value="ECO:0007669"/>
    <property type="project" value="UniProtKB-KW"/>
</dbReference>
<dbReference type="FunFam" id="1.10.1030.10:FF:000001">
    <property type="entry name" value="Carbamoyl-phosphate synthase large chain"/>
    <property type="match status" value="1"/>
</dbReference>
<dbReference type="NCBIfam" id="TIGR01369">
    <property type="entry name" value="CPSaseII_lrg"/>
    <property type="match status" value="1"/>
</dbReference>
<dbReference type="Pfam" id="PF02787">
    <property type="entry name" value="CPSase_L_D3"/>
    <property type="match status" value="1"/>
</dbReference>
<dbReference type="Gene3D" id="3.30.1490.20">
    <property type="entry name" value="ATP-grasp fold, A domain"/>
    <property type="match status" value="1"/>
</dbReference>
<dbReference type="PROSITE" id="PS00866">
    <property type="entry name" value="CPSASE_1"/>
    <property type="match status" value="2"/>
</dbReference>
<dbReference type="Gene3D" id="3.30.470.20">
    <property type="entry name" value="ATP-grasp fold, B domain"/>
    <property type="match status" value="2"/>
</dbReference>
<dbReference type="Pfam" id="PF02786">
    <property type="entry name" value="CPSase_L_D2"/>
    <property type="match status" value="2"/>
</dbReference>
<dbReference type="GO" id="GO:0004088">
    <property type="term" value="F:carbamoyl-phosphate synthase (glutamine-hydrolyzing) activity"/>
    <property type="evidence" value="ECO:0007669"/>
    <property type="project" value="UniProtKB-EC"/>
</dbReference>
<dbReference type="EMBL" id="RSCD01000005">
    <property type="protein sequence ID" value="RSH93011.1"/>
    <property type="molecule type" value="Genomic_DNA"/>
</dbReference>
<evidence type="ECO:0000256" key="17">
    <source>
        <dbReference type="ARBA" id="ARBA00044334"/>
    </source>
</evidence>
<evidence type="ECO:0000256" key="18">
    <source>
        <dbReference type="ARBA" id="ARBA00047359"/>
    </source>
</evidence>
<comment type="subcellular location">
    <subcellularLocation>
        <location evidence="2">Mitochondrion</location>
    </subcellularLocation>
</comment>
<protein>
    <recommendedName>
        <fullName evidence="16">Ammonium-dependent carbamoyl phosphate synthetase</fullName>
        <ecNumber evidence="14">6.3.4.16</ecNumber>
        <ecNumber evidence="5">6.3.5.5</ecNumber>
    </recommendedName>
    <alternativeName>
        <fullName evidence="15">Arginine-specific carbamoyl phosphate synthetase, ammonia chain</fullName>
    </alternativeName>
    <alternativeName>
        <fullName evidence="17">Glutamine-dependent carbamoyl phosphate synthetase</fullName>
    </alternativeName>
</protein>
<dbReference type="GO" id="GO:0005739">
    <property type="term" value="C:mitochondrion"/>
    <property type="evidence" value="ECO:0007669"/>
    <property type="project" value="UniProtKB-SubCell"/>
</dbReference>
<evidence type="ECO:0000313" key="24">
    <source>
        <dbReference type="Proteomes" id="UP000279259"/>
    </source>
</evidence>
<dbReference type="PANTHER" id="PTHR11405:SF53">
    <property type="entry name" value="CARBAMOYL-PHOSPHATE SYNTHASE [AMMONIA], MITOCHONDRIAL"/>
    <property type="match status" value="1"/>
</dbReference>